<dbReference type="GO" id="GO:0070525">
    <property type="term" value="P:tRNA threonylcarbamoyladenosine metabolic process"/>
    <property type="evidence" value="ECO:0007669"/>
    <property type="project" value="TreeGrafter"/>
</dbReference>
<comment type="catalytic activity">
    <reaction evidence="13">
        <text>L-threonyl-[protein] + ATP = O-phospho-L-threonyl-[protein] + ADP + H(+)</text>
        <dbReference type="Rhea" id="RHEA:46608"/>
        <dbReference type="Rhea" id="RHEA-COMP:11060"/>
        <dbReference type="Rhea" id="RHEA-COMP:11605"/>
        <dbReference type="ChEBI" id="CHEBI:15378"/>
        <dbReference type="ChEBI" id="CHEBI:30013"/>
        <dbReference type="ChEBI" id="CHEBI:30616"/>
        <dbReference type="ChEBI" id="CHEBI:61977"/>
        <dbReference type="ChEBI" id="CHEBI:456216"/>
        <dbReference type="EC" id="2.7.11.1"/>
    </reaction>
</comment>
<comment type="caution">
    <text evidence="21">The sequence shown here is derived from an EMBL/GenBank/DDBJ whole genome shotgun (WGS) entry which is preliminary data.</text>
</comment>
<dbReference type="GO" id="GO:0016787">
    <property type="term" value="F:hydrolase activity"/>
    <property type="evidence" value="ECO:0007669"/>
    <property type="project" value="UniProtKB-KW"/>
</dbReference>
<evidence type="ECO:0000256" key="8">
    <source>
        <dbReference type="ARBA" id="ARBA00022741"/>
    </source>
</evidence>
<evidence type="ECO:0000256" key="1">
    <source>
        <dbReference type="ARBA" id="ARBA00004123"/>
    </source>
</evidence>
<evidence type="ECO:0000313" key="22">
    <source>
        <dbReference type="Proteomes" id="UP001174909"/>
    </source>
</evidence>
<keyword evidence="4" id="KW-0723">Serine/threonine-protein kinase</keyword>
<keyword evidence="6" id="KW-0808">Transferase</keyword>
<dbReference type="GO" id="GO:0000408">
    <property type="term" value="C:EKC/KEOPS complex"/>
    <property type="evidence" value="ECO:0007669"/>
    <property type="project" value="TreeGrafter"/>
</dbReference>
<keyword evidence="10" id="KW-0378">Hydrolase</keyword>
<dbReference type="GO" id="GO:0008033">
    <property type="term" value="P:tRNA processing"/>
    <property type="evidence" value="ECO:0007669"/>
    <property type="project" value="UniProtKB-KW"/>
</dbReference>
<dbReference type="EC" id="2.7.11.1" evidence="3"/>
<keyword evidence="11" id="KW-0067">ATP-binding</keyword>
<dbReference type="SUPFAM" id="SSF56112">
    <property type="entry name" value="Protein kinase-like (PK-like)"/>
    <property type="match status" value="1"/>
</dbReference>
<keyword evidence="8" id="KW-0547">Nucleotide-binding</keyword>
<evidence type="ECO:0000256" key="16">
    <source>
        <dbReference type="ARBA" id="ARBA00062157"/>
    </source>
</evidence>
<sequence>MSAEKECDSRLDWKLLKQGAEARVYSCMYLGKPAVVKERFVKTYRLPELDKKLTHRRMSQEVRSMARCRKHGIRAPAVFHFDATRRLIVMEHVTDGTLLKDYITSLNGGSKREEKLSNLVELIGSVLAQMHDIDLIHGDLTTSNMIFNAERRELTLIDFGLSYVSSLAEDKGVDLYVLERAFLSSHPNTETQFQILLDSYTRHSKKARAVVQKLDEVRTRGRKRTMVG</sequence>
<dbReference type="Pfam" id="PF00069">
    <property type="entry name" value="Pkinase"/>
    <property type="match status" value="1"/>
</dbReference>
<dbReference type="InterPro" id="IPR011009">
    <property type="entry name" value="Kinase-like_dom_sf"/>
</dbReference>
<evidence type="ECO:0000256" key="11">
    <source>
        <dbReference type="ARBA" id="ARBA00022840"/>
    </source>
</evidence>
<feature type="domain" description="Protein kinase" evidence="20">
    <location>
        <begin position="10"/>
        <end position="228"/>
    </location>
</feature>
<comment type="similarity">
    <text evidence="2">Belongs to the protein kinase superfamily. BUD32 family.</text>
</comment>
<evidence type="ECO:0000259" key="20">
    <source>
        <dbReference type="PROSITE" id="PS50011"/>
    </source>
</evidence>
<dbReference type="GO" id="GO:0005634">
    <property type="term" value="C:nucleus"/>
    <property type="evidence" value="ECO:0007669"/>
    <property type="project" value="UniProtKB-SubCell"/>
</dbReference>
<dbReference type="InterPro" id="IPR022495">
    <property type="entry name" value="Bud32"/>
</dbReference>
<evidence type="ECO:0000313" key="21">
    <source>
        <dbReference type="EMBL" id="CAI8049844.1"/>
    </source>
</evidence>
<organism evidence="21 22">
    <name type="scientific">Geodia barretti</name>
    <name type="common">Barrett's horny sponge</name>
    <dbReference type="NCBI Taxonomy" id="519541"/>
    <lineage>
        <taxon>Eukaryota</taxon>
        <taxon>Metazoa</taxon>
        <taxon>Porifera</taxon>
        <taxon>Demospongiae</taxon>
        <taxon>Heteroscleromorpha</taxon>
        <taxon>Tetractinellida</taxon>
        <taxon>Astrophorina</taxon>
        <taxon>Geodiidae</taxon>
        <taxon>Geodia</taxon>
    </lineage>
</organism>
<evidence type="ECO:0000256" key="19">
    <source>
        <dbReference type="ARBA" id="ARBA00081359"/>
    </source>
</evidence>
<accession>A0AA35TKS8</accession>
<keyword evidence="22" id="KW-1185">Reference proteome</keyword>
<evidence type="ECO:0000256" key="13">
    <source>
        <dbReference type="ARBA" id="ARBA00047899"/>
    </source>
</evidence>
<comment type="function">
    <text evidence="15">Component of the EKC/KEOPS complex that is required for the formation of a threonylcarbamoyl group on adenosine at position 37 (t(6)A37) in tRNAs that read codons beginning with adenine. The complex is probably involved in the transfer of the threonylcarbamoyl moiety of threonylcarbamoyl-AMP (TC-AMP) to the N6 group of A37. TP53RK has ATPase activity in the context of the EKC/KEOPS complex and likely plays a supporting role to the catalytic subunit OSGEP. Atypical protein kinase that phosphorylates 'Ser-15' of p53/TP53 protein and may therefore participate in its activation.</text>
</comment>
<dbReference type="GO" id="GO:0005524">
    <property type="term" value="F:ATP binding"/>
    <property type="evidence" value="ECO:0007669"/>
    <property type="project" value="UniProtKB-KW"/>
</dbReference>
<evidence type="ECO:0000256" key="4">
    <source>
        <dbReference type="ARBA" id="ARBA00022527"/>
    </source>
</evidence>
<dbReference type="PANTHER" id="PTHR12209:SF0">
    <property type="entry name" value="EKC_KEOPS COMPLEX SUBUNIT TP53RK"/>
    <property type="match status" value="1"/>
</dbReference>
<gene>
    <name evidence="21" type="ORF">GBAR_LOCUS27441</name>
</gene>
<evidence type="ECO:0000256" key="10">
    <source>
        <dbReference type="ARBA" id="ARBA00022801"/>
    </source>
</evidence>
<comment type="catalytic activity">
    <reaction evidence="14">
        <text>L-seryl-[protein] + ATP = O-phospho-L-seryl-[protein] + ADP + H(+)</text>
        <dbReference type="Rhea" id="RHEA:17989"/>
        <dbReference type="Rhea" id="RHEA-COMP:9863"/>
        <dbReference type="Rhea" id="RHEA-COMP:11604"/>
        <dbReference type="ChEBI" id="CHEBI:15378"/>
        <dbReference type="ChEBI" id="CHEBI:29999"/>
        <dbReference type="ChEBI" id="CHEBI:30616"/>
        <dbReference type="ChEBI" id="CHEBI:83421"/>
        <dbReference type="ChEBI" id="CHEBI:456216"/>
        <dbReference type="EC" id="2.7.11.1"/>
    </reaction>
</comment>
<dbReference type="FunFam" id="3.30.200.20:FF:000201">
    <property type="entry name" value="TP53-regulating kinase isoform X1"/>
    <property type="match status" value="1"/>
</dbReference>
<dbReference type="Gene3D" id="1.10.510.10">
    <property type="entry name" value="Transferase(Phosphotransferase) domain 1"/>
    <property type="match status" value="1"/>
</dbReference>
<dbReference type="InterPro" id="IPR008266">
    <property type="entry name" value="Tyr_kinase_AS"/>
</dbReference>
<evidence type="ECO:0000256" key="14">
    <source>
        <dbReference type="ARBA" id="ARBA00048679"/>
    </source>
</evidence>
<dbReference type="AlphaFoldDB" id="A0AA35TKS8"/>
<dbReference type="EMBL" id="CASHTH010003819">
    <property type="protein sequence ID" value="CAI8049844.1"/>
    <property type="molecule type" value="Genomic_DNA"/>
</dbReference>
<comment type="subunit">
    <text evidence="16">Component of the EKC/KEOPS complex composed of at least GON7, TP53RK, TPRKB, OSGEP and LAGE3; the whole complex dimerizes.</text>
</comment>
<comment type="subcellular location">
    <subcellularLocation>
        <location evidence="1">Nucleus</location>
    </subcellularLocation>
</comment>
<evidence type="ECO:0000256" key="6">
    <source>
        <dbReference type="ARBA" id="ARBA00022679"/>
    </source>
</evidence>
<keyword evidence="5" id="KW-0597">Phosphoprotein</keyword>
<keyword evidence="9" id="KW-0418">Kinase</keyword>
<dbReference type="Gene3D" id="3.30.200.20">
    <property type="entry name" value="Phosphorylase Kinase, domain 1"/>
    <property type="match status" value="1"/>
</dbReference>
<dbReference type="NCBIfam" id="TIGR03724">
    <property type="entry name" value="arch_bud32"/>
    <property type="match status" value="1"/>
</dbReference>
<protein>
    <recommendedName>
        <fullName evidence="3">non-specific serine/threonine protein kinase</fullName>
        <ecNumber evidence="3">2.7.11.1</ecNumber>
    </recommendedName>
    <alternativeName>
        <fullName evidence="17">Nori-2</fullName>
    </alternativeName>
    <alternativeName>
        <fullName evidence="18">TP53-regulating kinase</fullName>
    </alternativeName>
    <alternativeName>
        <fullName evidence="19">p53-related protein kinase</fullName>
    </alternativeName>
</protein>
<dbReference type="PROSITE" id="PS00109">
    <property type="entry name" value="PROTEIN_KINASE_TYR"/>
    <property type="match status" value="1"/>
</dbReference>
<evidence type="ECO:0000256" key="15">
    <source>
        <dbReference type="ARBA" id="ARBA00056624"/>
    </source>
</evidence>
<keyword evidence="12" id="KW-0539">Nucleus</keyword>
<dbReference type="InterPro" id="IPR000719">
    <property type="entry name" value="Prot_kinase_dom"/>
</dbReference>
<evidence type="ECO:0000256" key="18">
    <source>
        <dbReference type="ARBA" id="ARBA00080585"/>
    </source>
</evidence>
<name>A0AA35TKS8_GEOBA</name>
<dbReference type="PROSITE" id="PS50011">
    <property type="entry name" value="PROTEIN_KINASE_DOM"/>
    <property type="match status" value="1"/>
</dbReference>
<evidence type="ECO:0000256" key="7">
    <source>
        <dbReference type="ARBA" id="ARBA00022694"/>
    </source>
</evidence>
<dbReference type="GO" id="GO:0004674">
    <property type="term" value="F:protein serine/threonine kinase activity"/>
    <property type="evidence" value="ECO:0007669"/>
    <property type="project" value="UniProtKB-KW"/>
</dbReference>
<proteinExistence type="inferred from homology"/>
<evidence type="ECO:0000256" key="5">
    <source>
        <dbReference type="ARBA" id="ARBA00022553"/>
    </source>
</evidence>
<evidence type="ECO:0000256" key="12">
    <source>
        <dbReference type="ARBA" id="ARBA00023242"/>
    </source>
</evidence>
<dbReference type="Proteomes" id="UP001174909">
    <property type="component" value="Unassembled WGS sequence"/>
</dbReference>
<evidence type="ECO:0000256" key="17">
    <source>
        <dbReference type="ARBA" id="ARBA00079584"/>
    </source>
</evidence>
<keyword evidence="7" id="KW-0819">tRNA processing</keyword>
<reference evidence="21" key="1">
    <citation type="submission" date="2023-03" db="EMBL/GenBank/DDBJ databases">
        <authorList>
            <person name="Steffen K."/>
            <person name="Cardenas P."/>
        </authorList>
    </citation>
    <scope>NUCLEOTIDE SEQUENCE</scope>
</reference>
<dbReference type="FunFam" id="1.10.510.10:FF:000323">
    <property type="entry name" value="TP53-regulating kinase, putative"/>
    <property type="match status" value="1"/>
</dbReference>
<evidence type="ECO:0000256" key="2">
    <source>
        <dbReference type="ARBA" id="ARBA00010630"/>
    </source>
</evidence>
<dbReference type="PANTHER" id="PTHR12209">
    <property type="entry name" value="NON-SPECIFIC SERINE/THREONINE PROTEIN KINASE"/>
    <property type="match status" value="1"/>
</dbReference>
<evidence type="ECO:0000256" key="9">
    <source>
        <dbReference type="ARBA" id="ARBA00022777"/>
    </source>
</evidence>
<dbReference type="GO" id="GO:0005829">
    <property type="term" value="C:cytosol"/>
    <property type="evidence" value="ECO:0007669"/>
    <property type="project" value="TreeGrafter"/>
</dbReference>
<evidence type="ECO:0000256" key="3">
    <source>
        <dbReference type="ARBA" id="ARBA00012513"/>
    </source>
</evidence>
<dbReference type="SMART" id="SM00220">
    <property type="entry name" value="S_TKc"/>
    <property type="match status" value="1"/>
</dbReference>